<evidence type="ECO:0000313" key="1">
    <source>
        <dbReference type="EMBL" id="AVE20215.1"/>
    </source>
</evidence>
<proteinExistence type="predicted"/>
<accession>A0A3P8MLM9</accession>
<organism evidence="1">
    <name type="scientific">Klebsiella pneumoniae</name>
    <dbReference type="NCBI Taxonomy" id="573"/>
    <lineage>
        <taxon>Bacteria</taxon>
        <taxon>Pseudomonadati</taxon>
        <taxon>Pseudomonadota</taxon>
        <taxon>Gammaproteobacteria</taxon>
        <taxon>Enterobacterales</taxon>
        <taxon>Enterobacteriaceae</taxon>
        <taxon>Klebsiella/Raoultella group</taxon>
        <taxon>Klebsiella</taxon>
        <taxon>Klebsiella pneumoniae complex</taxon>
    </lineage>
</organism>
<dbReference type="AlphaFoldDB" id="A0A3P8MLM9"/>
<geneLocation type="plasmid" evidence="1">
    <name>pA708-IMP</name>
</geneLocation>
<reference evidence="1" key="1">
    <citation type="submission" date="2017-06" db="EMBL/GenBank/DDBJ databases">
        <title>Complete sequence of pA708-IMP.</title>
        <authorList>
            <person name="Liang Q."/>
            <person name="Yin Z."/>
            <person name="Feng J."/>
            <person name="Zhan Z."/>
            <person name="Song Y."/>
            <person name="Tong Y."/>
            <person name="Wu W."/>
            <person name="Chen W."/>
            <person name="Jiang L."/>
            <person name="Zhou D."/>
        </authorList>
    </citation>
    <scope>NUCLEOTIDE SEQUENCE</scope>
    <source>
        <strain evidence="1">A708</strain>
        <plasmid evidence="1">pA708-IMP</plasmid>
    </source>
</reference>
<name>A0A3P8MLM9_KLEPN</name>
<sequence length="80" mass="9308">MLIFHLSLLSSSGHHDVLPVVMARNGHSLFFLHRNPQTNKWSNPEMNKRHSAKQSYFTFFISLFITFQSRSLSTATLWIT</sequence>
<protein>
    <submittedName>
        <fullName evidence="1">Uncharacterized protein</fullName>
    </submittedName>
</protein>
<dbReference type="EMBL" id="MF344567">
    <property type="protein sequence ID" value="AVE20215.1"/>
    <property type="molecule type" value="Genomic_DNA"/>
</dbReference>
<keyword evidence="1" id="KW-0614">Plasmid</keyword>